<dbReference type="RefSeq" id="XP_016762311.1">
    <property type="nucleotide sequence ID" value="XM_016910302.1"/>
</dbReference>
<proteinExistence type="predicted"/>
<protein>
    <submittedName>
        <fullName evidence="2">Uncharacterized protein</fullName>
    </submittedName>
</protein>
<feature type="region of interest" description="Disordered" evidence="1">
    <location>
        <begin position="145"/>
        <end position="270"/>
    </location>
</feature>
<feature type="compositionally biased region" description="Basic and acidic residues" evidence="1">
    <location>
        <begin position="146"/>
        <end position="157"/>
    </location>
</feature>
<dbReference type="HOGENOM" id="CLU_1031211_0_0_1"/>
<feature type="compositionally biased region" description="Polar residues" evidence="1">
    <location>
        <begin position="181"/>
        <end position="202"/>
    </location>
</feature>
<evidence type="ECO:0000313" key="2">
    <source>
        <dbReference type="EMBL" id="EMF14190.1"/>
    </source>
</evidence>
<name>M3D7M7_SPHMS</name>
<organism evidence="2 3">
    <name type="scientific">Sphaerulina musiva (strain SO2202)</name>
    <name type="common">Poplar stem canker fungus</name>
    <name type="synonym">Septoria musiva</name>
    <dbReference type="NCBI Taxonomy" id="692275"/>
    <lineage>
        <taxon>Eukaryota</taxon>
        <taxon>Fungi</taxon>
        <taxon>Dikarya</taxon>
        <taxon>Ascomycota</taxon>
        <taxon>Pezizomycotina</taxon>
        <taxon>Dothideomycetes</taxon>
        <taxon>Dothideomycetidae</taxon>
        <taxon>Mycosphaerellales</taxon>
        <taxon>Mycosphaerellaceae</taxon>
        <taxon>Sphaerulina</taxon>
    </lineage>
</organism>
<dbReference type="AlphaFoldDB" id="M3D7M7"/>
<sequence>MIALEVVTRDRGQQVTKGMSLVTSMSEELAQSALTTSRPDSPLEGRRSKIGDMVIDIAALPTVVTASSPPDSFVGEPVAESTDSTAGQKKRRFNDTEGTATAKHGKKKITTKEQEKRAPTVKERKDQAATAAAIQKRVLAGTFGDAKTDSEAQDHSMQKGVIDAEAMGENAVPLSRKLRSFDQSSTRRNTTLGPNNESSIMKGQSDAKSGLNRDPPSSAGNSSKETPATALVSRHGPKNEHSAHLGATPSQRETRASQRRKKYISPTGLV</sequence>
<gene>
    <name evidence="2" type="ORF">SEPMUDRAFT_82222</name>
</gene>
<reference evidence="2 3" key="1">
    <citation type="journal article" date="2012" name="PLoS Pathog.">
        <title>Diverse lifestyles and strategies of plant pathogenesis encoded in the genomes of eighteen Dothideomycetes fungi.</title>
        <authorList>
            <person name="Ohm R.A."/>
            <person name="Feau N."/>
            <person name="Henrissat B."/>
            <person name="Schoch C.L."/>
            <person name="Horwitz B.A."/>
            <person name="Barry K.W."/>
            <person name="Condon B.J."/>
            <person name="Copeland A.C."/>
            <person name="Dhillon B."/>
            <person name="Glaser F."/>
            <person name="Hesse C.N."/>
            <person name="Kosti I."/>
            <person name="LaButti K."/>
            <person name="Lindquist E.A."/>
            <person name="Lucas S."/>
            <person name="Salamov A.A."/>
            <person name="Bradshaw R.E."/>
            <person name="Ciuffetti L."/>
            <person name="Hamelin R.C."/>
            <person name="Kema G.H.J."/>
            <person name="Lawrence C."/>
            <person name="Scott J.A."/>
            <person name="Spatafora J.W."/>
            <person name="Turgeon B.G."/>
            <person name="de Wit P.J.G.M."/>
            <person name="Zhong S."/>
            <person name="Goodwin S.B."/>
            <person name="Grigoriev I.V."/>
        </authorList>
    </citation>
    <scope>NUCLEOTIDE SEQUENCE [LARGE SCALE GENOMIC DNA]</scope>
    <source>
        <strain evidence="2 3">SO2202</strain>
    </source>
</reference>
<evidence type="ECO:0000256" key="1">
    <source>
        <dbReference type="SAM" id="MobiDB-lite"/>
    </source>
</evidence>
<dbReference type="EMBL" id="KB456262">
    <property type="protein sequence ID" value="EMF14190.1"/>
    <property type="molecule type" value="Genomic_DNA"/>
</dbReference>
<evidence type="ECO:0000313" key="3">
    <source>
        <dbReference type="Proteomes" id="UP000016931"/>
    </source>
</evidence>
<feature type="compositionally biased region" description="Basic and acidic residues" evidence="1">
    <location>
        <begin position="110"/>
        <end position="127"/>
    </location>
</feature>
<dbReference type="GeneID" id="27907439"/>
<keyword evidence="3" id="KW-1185">Reference proteome</keyword>
<dbReference type="Proteomes" id="UP000016931">
    <property type="component" value="Unassembled WGS sequence"/>
</dbReference>
<feature type="region of interest" description="Disordered" evidence="1">
    <location>
        <begin position="66"/>
        <end position="132"/>
    </location>
</feature>
<accession>M3D7M7</accession>